<feature type="domain" description="Bacterial sugar transferase" evidence="8">
    <location>
        <begin position="314"/>
        <end position="501"/>
    </location>
</feature>
<evidence type="ECO:0000256" key="2">
    <source>
        <dbReference type="ARBA" id="ARBA00006464"/>
    </source>
</evidence>
<evidence type="ECO:0000256" key="6">
    <source>
        <dbReference type="ARBA" id="ARBA00023136"/>
    </source>
</evidence>
<evidence type="ECO:0000313" key="9">
    <source>
        <dbReference type="EMBL" id="QSE89770.1"/>
    </source>
</evidence>
<dbReference type="InterPro" id="IPR003362">
    <property type="entry name" value="Bact_transf"/>
</dbReference>
<keyword evidence="10" id="KW-1185">Reference proteome</keyword>
<feature type="transmembrane region" description="Helical" evidence="7">
    <location>
        <begin position="80"/>
        <end position="97"/>
    </location>
</feature>
<feature type="transmembrane region" description="Helical" evidence="7">
    <location>
        <begin position="42"/>
        <end position="60"/>
    </location>
</feature>
<dbReference type="Gene3D" id="3.40.50.720">
    <property type="entry name" value="NAD(P)-binding Rossmann-like Domain"/>
    <property type="match status" value="1"/>
</dbReference>
<dbReference type="PANTHER" id="PTHR30576">
    <property type="entry name" value="COLANIC BIOSYNTHESIS UDP-GLUCOSE LIPID CARRIER TRANSFERASE"/>
    <property type="match status" value="1"/>
</dbReference>
<evidence type="ECO:0000256" key="4">
    <source>
        <dbReference type="ARBA" id="ARBA00022692"/>
    </source>
</evidence>
<evidence type="ECO:0000259" key="8">
    <source>
        <dbReference type="Pfam" id="PF02397"/>
    </source>
</evidence>
<dbReference type="Proteomes" id="UP000662986">
    <property type="component" value="Chromosome"/>
</dbReference>
<feature type="transmembrane region" description="Helical" evidence="7">
    <location>
        <begin position="118"/>
        <end position="135"/>
    </location>
</feature>
<evidence type="ECO:0000313" key="10">
    <source>
        <dbReference type="Proteomes" id="UP000662986"/>
    </source>
</evidence>
<keyword evidence="5 7" id="KW-1133">Transmembrane helix</keyword>
<protein>
    <submittedName>
        <fullName evidence="9">Sugar transferase</fullName>
    </submittedName>
</protein>
<comment type="subcellular location">
    <subcellularLocation>
        <location evidence="1">Membrane</location>
        <topology evidence="1">Multi-pass membrane protein</topology>
    </subcellularLocation>
</comment>
<proteinExistence type="inferred from homology"/>
<keyword evidence="3 9" id="KW-0808">Transferase</keyword>
<keyword evidence="6 7" id="KW-0472">Membrane</keyword>
<evidence type="ECO:0000256" key="3">
    <source>
        <dbReference type="ARBA" id="ARBA00022679"/>
    </source>
</evidence>
<reference evidence="9 10" key="1">
    <citation type="journal article" date="2021" name="Microbiol. Resour. Announc.">
        <title>Complete Genome Sequences of Two Rhodococcus sp. Strains with Large and Linear Chromosomes, Isolated from Apple Rhizosphere.</title>
        <authorList>
            <person name="Benning S."/>
            <person name="Brugnone N."/>
            <person name="Siani R."/>
            <person name="Kublik S."/>
            <person name="Schloter M."/>
            <person name="Rad V."/>
        </authorList>
    </citation>
    <scope>NUCLEOTIDE SEQUENCE [LARGE SCALE GENOMIC DNA]</scope>
    <source>
        <strain evidence="9 10">R79</strain>
    </source>
</reference>
<accession>A0A974ZTE8</accession>
<feature type="transmembrane region" description="Helical" evidence="7">
    <location>
        <begin position="141"/>
        <end position="160"/>
    </location>
</feature>
<dbReference type="RefSeq" id="WP_206006226.1">
    <property type="nucleotide sequence ID" value="NZ_CP070619.1"/>
</dbReference>
<dbReference type="Pfam" id="PF02397">
    <property type="entry name" value="Bac_transf"/>
    <property type="match status" value="1"/>
</dbReference>
<sequence length="507" mass="55630">MASSSTVRSAVDAHASNLGPHVVGDVHGVVRRRWQTTYIRRLAVTDALVVTAAVATAQWWRFGGSDAQVQSQSLDNVSYTLISAALVAMWLGMLTVFHARSPRVIGSGPEEYRRIATATMRLFGIIAIAALLARLDLARLYLAIALPAGLLGLLVSRWMWRRVVSYKRAHGHFRTSVLAVGAHHSVRSLAESFDRGTADGFLVVGACIPGHSRRVDEHITVGGRPIPVLGSENDVVDALRESGADTVAVTATEHLGHHGLRQMVWDLENHEVDLVVAPGMMDVSGPRLEIRPVAGLPLIHVEKPSYHGASKFGKTSFDIAFALFALVLVSPVMFAAAVAVKLTSRGPVLYRSERMGLDGKPFQMLKFRSMVQNADTQVASLMERNEGAGILFKLREDPRVTRVGRVLRRFSIDELPQFVNVLRRDMSIVGPRPPLHREVEAYDGDVHRRLLVKPGVTGLWQVSGRSDLSWEESVRLDLSYVENWSMVGDMLIIAKTLRAVVASDGAY</sequence>
<dbReference type="NCBIfam" id="TIGR03025">
    <property type="entry name" value="EPS_sugtrans"/>
    <property type="match status" value="1"/>
</dbReference>
<evidence type="ECO:0000256" key="1">
    <source>
        <dbReference type="ARBA" id="ARBA00004141"/>
    </source>
</evidence>
<reference evidence="9 10" key="2">
    <citation type="journal article" date="2022" name="Arch. Microbiol.">
        <title>Rhodococcus pseudokoreensis sp. nov. isolated from the rhizosphere of young M26 apple rootstocks.</title>
        <authorList>
            <person name="Kampfer P."/>
            <person name="Glaeser S.P."/>
            <person name="Blom J."/>
            <person name="Wolf J."/>
            <person name="Benning S."/>
            <person name="Schloter M."/>
            <person name="Neumann-Schaal M."/>
        </authorList>
    </citation>
    <scope>NUCLEOTIDE SEQUENCE [LARGE SCALE GENOMIC DNA]</scope>
    <source>
        <strain evidence="9 10">R79</strain>
    </source>
</reference>
<feature type="transmembrane region" description="Helical" evidence="7">
    <location>
        <begin position="319"/>
        <end position="340"/>
    </location>
</feature>
<dbReference type="Pfam" id="PF13727">
    <property type="entry name" value="CoA_binding_3"/>
    <property type="match status" value="1"/>
</dbReference>
<dbReference type="PANTHER" id="PTHR30576:SF10">
    <property type="entry name" value="SLL5057 PROTEIN"/>
    <property type="match status" value="1"/>
</dbReference>
<evidence type="ECO:0000256" key="7">
    <source>
        <dbReference type="SAM" id="Phobius"/>
    </source>
</evidence>
<dbReference type="EMBL" id="CP070619">
    <property type="protein sequence ID" value="QSE89770.1"/>
    <property type="molecule type" value="Genomic_DNA"/>
</dbReference>
<name>A0A974ZTE8_9NOCA</name>
<organism evidence="9 10">
    <name type="scientific">Rhodococcus pseudokoreensis</name>
    <dbReference type="NCBI Taxonomy" id="2811421"/>
    <lineage>
        <taxon>Bacteria</taxon>
        <taxon>Bacillati</taxon>
        <taxon>Actinomycetota</taxon>
        <taxon>Actinomycetes</taxon>
        <taxon>Mycobacteriales</taxon>
        <taxon>Nocardiaceae</taxon>
        <taxon>Rhodococcus</taxon>
    </lineage>
</organism>
<dbReference type="GO" id="GO:0016740">
    <property type="term" value="F:transferase activity"/>
    <property type="evidence" value="ECO:0007669"/>
    <property type="project" value="UniProtKB-KW"/>
</dbReference>
<gene>
    <name evidence="9" type="ORF">JWS13_14600</name>
</gene>
<comment type="similarity">
    <text evidence="2">Belongs to the bacterial sugar transferase family.</text>
</comment>
<evidence type="ECO:0000256" key="5">
    <source>
        <dbReference type="ARBA" id="ARBA00022989"/>
    </source>
</evidence>
<keyword evidence="4 7" id="KW-0812">Transmembrane</keyword>
<dbReference type="InterPro" id="IPR017475">
    <property type="entry name" value="EPS_sugar_tfrase"/>
</dbReference>